<evidence type="ECO:0000256" key="1">
    <source>
        <dbReference type="SAM" id="MobiDB-lite"/>
    </source>
</evidence>
<dbReference type="SMART" id="SM00317">
    <property type="entry name" value="SET"/>
    <property type="match status" value="1"/>
</dbReference>
<dbReference type="GeneID" id="9813092"/>
<reference evidence="3 4" key="1">
    <citation type="submission" date="2019-12" db="EMBL/GenBank/DDBJ databases">
        <title>Chromosome-level assembly of the Caenorhabditis remanei genome.</title>
        <authorList>
            <person name="Teterina A.A."/>
            <person name="Willis J.H."/>
            <person name="Phillips P.C."/>
        </authorList>
    </citation>
    <scope>NUCLEOTIDE SEQUENCE [LARGE SCALE GENOMIC DNA]</scope>
    <source>
        <strain evidence="3 4">PX506</strain>
        <tissue evidence="3">Whole organism</tissue>
    </source>
</reference>
<protein>
    <recommendedName>
        <fullName evidence="2">SET domain-containing protein</fullName>
    </recommendedName>
</protein>
<feature type="compositionally biased region" description="Polar residues" evidence="1">
    <location>
        <begin position="410"/>
        <end position="419"/>
    </location>
</feature>
<feature type="region of interest" description="Disordered" evidence="1">
    <location>
        <begin position="1"/>
        <end position="64"/>
    </location>
</feature>
<dbReference type="InterPro" id="IPR001214">
    <property type="entry name" value="SET_dom"/>
</dbReference>
<dbReference type="EMBL" id="WUAV01000001">
    <property type="protein sequence ID" value="KAF1768589.1"/>
    <property type="molecule type" value="Genomic_DNA"/>
</dbReference>
<dbReference type="Pfam" id="PF00856">
    <property type="entry name" value="SET"/>
    <property type="match status" value="1"/>
</dbReference>
<dbReference type="Proteomes" id="UP000483820">
    <property type="component" value="Chromosome I"/>
</dbReference>
<accession>A0A6A5HLZ7</accession>
<dbReference type="PANTHER" id="PTHR47250">
    <property type="entry name" value="HISTONE-LYSINE N-METHYLTRANSFERASE SET-6"/>
    <property type="match status" value="1"/>
</dbReference>
<feature type="region of interest" description="Disordered" evidence="1">
    <location>
        <begin position="382"/>
        <end position="459"/>
    </location>
</feature>
<dbReference type="RefSeq" id="XP_053591115.1">
    <property type="nucleotide sequence ID" value="XM_053722470.1"/>
</dbReference>
<dbReference type="AlphaFoldDB" id="A0A6A5HLZ7"/>
<dbReference type="KEGG" id="crq:GCK72_000401"/>
<evidence type="ECO:0000259" key="2">
    <source>
        <dbReference type="PROSITE" id="PS50280"/>
    </source>
</evidence>
<dbReference type="CTD" id="9813092"/>
<feature type="compositionally biased region" description="Basic residues" evidence="1">
    <location>
        <begin position="1"/>
        <end position="14"/>
    </location>
</feature>
<dbReference type="InterPro" id="IPR053105">
    <property type="entry name" value="Class_V-like_SAM-MTase"/>
</dbReference>
<dbReference type="InterPro" id="IPR046341">
    <property type="entry name" value="SET_dom_sf"/>
</dbReference>
<dbReference type="PANTHER" id="PTHR47250:SF1">
    <property type="entry name" value="SET DOMAIN-CONTAINING PROTEIN"/>
    <property type="match status" value="1"/>
</dbReference>
<dbReference type="Gene3D" id="2.170.270.10">
    <property type="entry name" value="SET domain"/>
    <property type="match status" value="1"/>
</dbReference>
<feature type="domain" description="SET" evidence="2">
    <location>
        <begin position="197"/>
        <end position="362"/>
    </location>
</feature>
<name>A0A6A5HLZ7_CAERE</name>
<proteinExistence type="predicted"/>
<dbReference type="SUPFAM" id="SSF82199">
    <property type="entry name" value="SET domain"/>
    <property type="match status" value="1"/>
</dbReference>
<comment type="caution">
    <text evidence="3">The sequence shown here is derived from an EMBL/GenBank/DDBJ whole genome shotgun (WGS) entry which is preliminary data.</text>
</comment>
<gene>
    <name evidence="3" type="ORF">GCK72_000401</name>
</gene>
<organism evidence="3 4">
    <name type="scientific">Caenorhabditis remanei</name>
    <name type="common">Caenorhabditis vulgaris</name>
    <dbReference type="NCBI Taxonomy" id="31234"/>
    <lineage>
        <taxon>Eukaryota</taxon>
        <taxon>Metazoa</taxon>
        <taxon>Ecdysozoa</taxon>
        <taxon>Nematoda</taxon>
        <taxon>Chromadorea</taxon>
        <taxon>Rhabditida</taxon>
        <taxon>Rhabditina</taxon>
        <taxon>Rhabditomorpha</taxon>
        <taxon>Rhabditoidea</taxon>
        <taxon>Rhabditidae</taxon>
        <taxon>Peloderinae</taxon>
        <taxon>Caenorhabditis</taxon>
    </lineage>
</organism>
<feature type="compositionally biased region" description="Pro residues" evidence="1">
    <location>
        <begin position="45"/>
        <end position="64"/>
    </location>
</feature>
<dbReference type="PROSITE" id="PS50280">
    <property type="entry name" value="SET"/>
    <property type="match status" value="1"/>
</dbReference>
<sequence>MPRVKNSRVRRRKNPASPTLPDVNPTNLKEVRAEKPKLHILLSGTPPPQVANLPPPPAVENLPPPPPRVEITSVVPGSSENDVSKWPATASYEYSAQNCVGERLTATAKKSIEEGAKNKICCSCGPGVDCSTNKNCECYKVAAELMKTYTIKRRGNRKDYKCQTLTDRGLKVVKDMYYKQMFFNCGAECTCGPSCGMKVLLKSDENQAEKFFIQRRNLDIGFSVFTKEPIEEGTVVACLNGEICGERLVNTDETVAEYSMTLIDENDMLLKFISKTNRLGNQQKKYFKKLMSKGTGKKMSTECISVNTAQKGNFTRFLSHCCRPNSMVLRSYQGGLSITDIRLFFIATRRIEAGEEVTIDYGAAYKKERLVNCLCGHCLSKKPRKAPRQSNQPASQVAVEEQERDVDYQEPQNARNQAESRSTRTRKRSKPMRSSPPIQNNEDQLSRKKKRSTDTLDQN</sequence>
<evidence type="ECO:0000313" key="3">
    <source>
        <dbReference type="EMBL" id="KAF1768589.1"/>
    </source>
</evidence>
<evidence type="ECO:0000313" key="4">
    <source>
        <dbReference type="Proteomes" id="UP000483820"/>
    </source>
</evidence>